<accession>A0A6M0JU78</accession>
<feature type="transmembrane region" description="Helical" evidence="7">
    <location>
        <begin position="338"/>
        <end position="357"/>
    </location>
</feature>
<feature type="transmembrane region" description="Helical" evidence="7">
    <location>
        <begin position="377"/>
        <end position="400"/>
    </location>
</feature>
<keyword evidence="5 7" id="KW-0472">Membrane</keyword>
<evidence type="ECO:0000256" key="5">
    <source>
        <dbReference type="ARBA" id="ARBA00023136"/>
    </source>
</evidence>
<dbReference type="Pfam" id="PF00350">
    <property type="entry name" value="Dynamin_N"/>
    <property type="match status" value="1"/>
</dbReference>
<feature type="domain" description="Dynamin N-terminal" evidence="8">
    <location>
        <begin position="62"/>
        <end position="216"/>
    </location>
</feature>
<keyword evidence="7" id="KW-1133">Transmembrane helix</keyword>
<evidence type="ECO:0000256" key="4">
    <source>
        <dbReference type="ARBA" id="ARBA00023134"/>
    </source>
</evidence>
<dbReference type="InterPro" id="IPR045063">
    <property type="entry name" value="Dynamin_N"/>
</dbReference>
<keyword evidence="4" id="KW-0342">GTP-binding</keyword>
<comment type="subcellular location">
    <subcellularLocation>
        <location evidence="1">Membrane</location>
    </subcellularLocation>
</comment>
<dbReference type="GO" id="GO:0016020">
    <property type="term" value="C:membrane"/>
    <property type="evidence" value="ECO:0007669"/>
    <property type="project" value="UniProtKB-SubCell"/>
</dbReference>
<dbReference type="InterPro" id="IPR027417">
    <property type="entry name" value="P-loop_NTPase"/>
</dbReference>
<dbReference type="GO" id="GO:0005525">
    <property type="term" value="F:GTP binding"/>
    <property type="evidence" value="ECO:0007669"/>
    <property type="project" value="UniProtKB-KW"/>
</dbReference>
<dbReference type="Gene3D" id="3.40.50.300">
    <property type="entry name" value="P-loop containing nucleotide triphosphate hydrolases"/>
    <property type="match status" value="1"/>
</dbReference>
<evidence type="ECO:0000256" key="7">
    <source>
        <dbReference type="SAM" id="Phobius"/>
    </source>
</evidence>
<keyword evidence="3" id="KW-0378">Hydrolase</keyword>
<dbReference type="GO" id="GO:0003924">
    <property type="term" value="F:GTPase activity"/>
    <property type="evidence" value="ECO:0007669"/>
    <property type="project" value="InterPro"/>
</dbReference>
<gene>
    <name evidence="9" type="ORF">G3446_02265</name>
</gene>
<dbReference type="RefSeq" id="WP_164450771.1">
    <property type="nucleotide sequence ID" value="NZ_JAAIJQ010000004.1"/>
</dbReference>
<evidence type="ECO:0000256" key="1">
    <source>
        <dbReference type="ARBA" id="ARBA00004370"/>
    </source>
</evidence>
<sequence length="507" mass="56900">MTSTADALQQRLQDLESHLEQENPVLLSAVQSFRAVDQVAYRMELLDRNQSFATQIPWWPLISVLGTFSAGKSTFINSYLGRKLQRTGNQAVDDRFTVIVYSPEEASRTLPGVSLDSDPRFPFFRMSHDIEEVAGGEGSRIDAYLQLKTSKSERLRGKIIIDSPGFDADAQRTAVLRITDHMIDLSDLVLVFFDARHPEPGAMRDTLKHLVSDTINRSDSGKFLYILNQLDTAASEDNPEDVVAAWVRAMGEAGLTAGRFFTIYSPEASSQISDEQRRQRFEKKRDEDLAEIYKRMEQVEVERAYRIIASLRKCATDFHRTSIPLLETAMQRWRRRTLTADVLIFGALAIGLLAGSFKLGQWQGLSYHAGWLDIVQSIPWGIPSLEGALVLLVLGIHFGIRRIAALSVMPWLRKQIAKSEPPGNVLSCFQQNTRFWRTILLGRPFGWNGQARAEIDEVLQGCETYIQTLNERFTNPRGISDGIGNPASRSGSTETSESEAVLTPETS</sequence>
<reference evidence="9 10" key="1">
    <citation type="submission" date="2020-02" db="EMBL/GenBank/DDBJ databases">
        <title>Genome sequences of Thiorhodococcus mannitoliphagus and Thiorhodococcus minor, purple sulfur photosynthetic bacteria in the gammaproteobacterial family, Chromatiaceae.</title>
        <authorList>
            <person name="Aviles F.A."/>
            <person name="Meyer T.E."/>
            <person name="Kyndt J.A."/>
        </authorList>
    </citation>
    <scope>NUCLEOTIDE SEQUENCE [LARGE SCALE GENOMIC DNA]</scope>
    <source>
        <strain evidence="9 10">DSM 11518</strain>
    </source>
</reference>
<keyword evidence="2" id="KW-0547">Nucleotide-binding</keyword>
<comment type="caution">
    <text evidence="9">The sequence shown here is derived from an EMBL/GenBank/DDBJ whole genome shotgun (WGS) entry which is preliminary data.</text>
</comment>
<evidence type="ECO:0000256" key="6">
    <source>
        <dbReference type="SAM" id="MobiDB-lite"/>
    </source>
</evidence>
<keyword evidence="10" id="KW-1185">Reference proteome</keyword>
<dbReference type="EMBL" id="JAAIJQ010000004">
    <property type="protein sequence ID" value="NEV60729.1"/>
    <property type="molecule type" value="Genomic_DNA"/>
</dbReference>
<dbReference type="SUPFAM" id="SSF52540">
    <property type="entry name" value="P-loop containing nucleoside triphosphate hydrolases"/>
    <property type="match status" value="1"/>
</dbReference>
<dbReference type="InterPro" id="IPR027094">
    <property type="entry name" value="Mitofusin_fam"/>
</dbReference>
<dbReference type="PANTHER" id="PTHR10465">
    <property type="entry name" value="TRANSMEMBRANE GTPASE FZO1"/>
    <property type="match status" value="1"/>
</dbReference>
<evidence type="ECO:0000256" key="3">
    <source>
        <dbReference type="ARBA" id="ARBA00022801"/>
    </source>
</evidence>
<evidence type="ECO:0000256" key="2">
    <source>
        <dbReference type="ARBA" id="ARBA00022741"/>
    </source>
</evidence>
<evidence type="ECO:0000313" key="10">
    <source>
        <dbReference type="Proteomes" id="UP000483379"/>
    </source>
</evidence>
<dbReference type="Proteomes" id="UP000483379">
    <property type="component" value="Unassembled WGS sequence"/>
</dbReference>
<evidence type="ECO:0000259" key="8">
    <source>
        <dbReference type="Pfam" id="PF00350"/>
    </source>
</evidence>
<dbReference type="AlphaFoldDB" id="A0A6M0JU78"/>
<keyword evidence="7" id="KW-0812">Transmembrane</keyword>
<organism evidence="9 10">
    <name type="scientific">Thiorhodococcus minor</name>
    <dbReference type="NCBI Taxonomy" id="57489"/>
    <lineage>
        <taxon>Bacteria</taxon>
        <taxon>Pseudomonadati</taxon>
        <taxon>Pseudomonadota</taxon>
        <taxon>Gammaproteobacteria</taxon>
        <taxon>Chromatiales</taxon>
        <taxon>Chromatiaceae</taxon>
        <taxon>Thiorhodococcus</taxon>
    </lineage>
</organism>
<proteinExistence type="predicted"/>
<feature type="region of interest" description="Disordered" evidence="6">
    <location>
        <begin position="476"/>
        <end position="507"/>
    </location>
</feature>
<dbReference type="GO" id="GO:0008053">
    <property type="term" value="P:mitochondrial fusion"/>
    <property type="evidence" value="ECO:0007669"/>
    <property type="project" value="TreeGrafter"/>
</dbReference>
<evidence type="ECO:0000313" key="9">
    <source>
        <dbReference type="EMBL" id="NEV60729.1"/>
    </source>
</evidence>
<dbReference type="PANTHER" id="PTHR10465:SF0">
    <property type="entry name" value="SARCALUMENIN"/>
    <property type="match status" value="1"/>
</dbReference>
<name>A0A6M0JU78_9GAMM</name>
<protein>
    <submittedName>
        <fullName evidence="9">Dynamin family protein</fullName>
    </submittedName>
</protein>